<dbReference type="SUPFAM" id="SSF74853">
    <property type="entry name" value="Lamin A/C globular tail domain"/>
    <property type="match status" value="1"/>
</dbReference>
<dbReference type="PROSITE" id="PS51841">
    <property type="entry name" value="LTD"/>
    <property type="match status" value="1"/>
</dbReference>
<dbReference type="InterPro" id="IPR014867">
    <property type="entry name" value="Spore_coat_CotH_CotH2/3/7"/>
</dbReference>
<dbReference type="EMBL" id="LHPF02000006">
    <property type="protein sequence ID" value="PSC73861.1"/>
    <property type="molecule type" value="Genomic_DNA"/>
</dbReference>
<dbReference type="Pfam" id="PF00932">
    <property type="entry name" value="LTD"/>
    <property type="match status" value="1"/>
</dbReference>
<dbReference type="Pfam" id="PF08757">
    <property type="entry name" value="CotH"/>
    <property type="match status" value="1"/>
</dbReference>
<organism evidence="2 3">
    <name type="scientific">Micractinium conductrix</name>
    <dbReference type="NCBI Taxonomy" id="554055"/>
    <lineage>
        <taxon>Eukaryota</taxon>
        <taxon>Viridiplantae</taxon>
        <taxon>Chlorophyta</taxon>
        <taxon>core chlorophytes</taxon>
        <taxon>Trebouxiophyceae</taxon>
        <taxon>Chlorellales</taxon>
        <taxon>Chlorellaceae</taxon>
        <taxon>Chlorella clade</taxon>
        <taxon>Micractinium</taxon>
    </lineage>
</organism>
<dbReference type="STRING" id="554055.A0A2P6VIE9"/>
<gene>
    <name evidence="2" type="ORF">C2E20_2964</name>
</gene>
<dbReference type="Gene3D" id="2.60.40.1260">
    <property type="entry name" value="Lamin Tail domain"/>
    <property type="match status" value="1"/>
</dbReference>
<dbReference type="InterPro" id="IPR001322">
    <property type="entry name" value="Lamin_tail_dom"/>
</dbReference>
<dbReference type="Proteomes" id="UP000239649">
    <property type="component" value="Unassembled WGS sequence"/>
</dbReference>
<dbReference type="OrthoDB" id="544728at2759"/>
<name>A0A2P6VIE9_9CHLO</name>
<reference evidence="2 3" key="1">
    <citation type="journal article" date="2018" name="Plant J.">
        <title>Genome sequences of Chlorella sorokiniana UTEX 1602 and Micractinium conductrix SAG 241.80: implications to maltose excretion by a green alga.</title>
        <authorList>
            <person name="Arriola M.B."/>
            <person name="Velmurugan N."/>
            <person name="Zhang Y."/>
            <person name="Plunkett M.H."/>
            <person name="Hondzo H."/>
            <person name="Barney B.M."/>
        </authorList>
    </citation>
    <scope>NUCLEOTIDE SEQUENCE [LARGE SCALE GENOMIC DNA]</scope>
    <source>
        <strain evidence="2 3">SAG 241.80</strain>
    </source>
</reference>
<evidence type="ECO:0000259" key="1">
    <source>
        <dbReference type="PROSITE" id="PS51841"/>
    </source>
</evidence>
<comment type="caution">
    <text evidence="2">The sequence shown here is derived from an EMBL/GenBank/DDBJ whole genome shotgun (WGS) entry which is preliminary data.</text>
</comment>
<dbReference type="InterPro" id="IPR036415">
    <property type="entry name" value="Lamin_tail_dom_sf"/>
</dbReference>
<accession>A0A2P6VIE9</accession>
<dbReference type="AlphaFoldDB" id="A0A2P6VIE9"/>
<evidence type="ECO:0000313" key="3">
    <source>
        <dbReference type="Proteomes" id="UP000239649"/>
    </source>
</evidence>
<dbReference type="PANTHER" id="PTHR40050:SF1">
    <property type="entry name" value="INNER SPORE COAT PROTEIN H"/>
    <property type="match status" value="1"/>
</dbReference>
<sequence>MTDNKATIKDEDGASPDWVELHNTGSSAVSLAGWKLTDSPDGADTWAFPPGVSLAPGQYAYIFCSGKNRNSPSSPLHTSFKLSSQDGYIGLLKPDGSLAQGLEFPEMPTDVSFGSIGGAGVVLAAEDRSPAQYALLAAPTPGKDNTGPRPGGPLIVGTTRTAAATPGSAISVEAQVTAQQNPLGSVELVYVAGYGAETAVPMTASGPTYSASFPATAVTPGALLRWYVRATDSQGGTSRDPAFVDDKERQYYGVIVPDPSDAASLPVLELYCADEKAPFSKDLVPGCSLQYNGSFYDNLLVGRRGVTSLNWPKPKIKIDSKQGKIFEMEPGLKVGEINLNSEWQEPGENTFMREPLVWEVFKQMGVQSLESFNLHMRLNGKYFGKFAFVEQMDEGSLKRWGYSVEPQAGPLWKSLSGEYSNLRWDIAPEAVQFYWKQYTVKGNNASDAQALVDFSRGLAGGAPGNPRSKYLFDAVNLPQVVNHMAAQTLILNQDRCTKNFYIYRDAPSGQWSMFPYDVESGFSIDRGLGGKPAPDYCILDCEQWNSPLYCDRGHPQDLTVRTPWALISAQYDLYSTGRKLLAGNSGGAARSLLQAANYSGLPADPDLDLTTLGPTPTGAPGTFNYLIDSILAVPRTRDMYFRRLRTLMDAFYPTGRLQSIVSVMHQQIRDEAKRDAAQWSNPGDPDRGFQQLVQEQMPIRRKQLYETYGPGGPNPLIPDAQAGSFQLAFGRLEPGASGFVEIRSPNGFAADISGYRLQGAVKFTFAAGTVIPANDSIFAAVDVGAFLKRTVSPKAGEGAFVVGNLDGRLLGVGASVQLVDGRGTILAST</sequence>
<feature type="domain" description="LTD" evidence="1">
    <location>
        <begin position="1"/>
        <end position="132"/>
    </location>
</feature>
<dbReference type="PANTHER" id="PTHR40050">
    <property type="entry name" value="INNER SPORE COAT PROTEIN H"/>
    <property type="match status" value="1"/>
</dbReference>
<protein>
    <submittedName>
        <fullName evidence="2">Spore coat</fullName>
    </submittedName>
</protein>
<proteinExistence type="predicted"/>
<keyword evidence="3" id="KW-1185">Reference proteome</keyword>
<evidence type="ECO:0000313" key="2">
    <source>
        <dbReference type="EMBL" id="PSC73861.1"/>
    </source>
</evidence>